<accession>A0ACB9RPX7</accession>
<keyword evidence="2" id="KW-1185">Reference proteome</keyword>
<organism evidence="1 2">
    <name type="scientific">Melastoma candidum</name>
    <dbReference type="NCBI Taxonomy" id="119954"/>
    <lineage>
        <taxon>Eukaryota</taxon>
        <taxon>Viridiplantae</taxon>
        <taxon>Streptophyta</taxon>
        <taxon>Embryophyta</taxon>
        <taxon>Tracheophyta</taxon>
        <taxon>Spermatophyta</taxon>
        <taxon>Magnoliopsida</taxon>
        <taxon>eudicotyledons</taxon>
        <taxon>Gunneridae</taxon>
        <taxon>Pentapetalae</taxon>
        <taxon>rosids</taxon>
        <taxon>malvids</taxon>
        <taxon>Myrtales</taxon>
        <taxon>Melastomataceae</taxon>
        <taxon>Melastomatoideae</taxon>
        <taxon>Melastomateae</taxon>
        <taxon>Melastoma</taxon>
    </lineage>
</organism>
<reference evidence="2" key="1">
    <citation type="journal article" date="2023" name="Front. Plant Sci.">
        <title>Chromosomal-level genome assembly of Melastoma candidum provides insights into trichome evolution.</title>
        <authorList>
            <person name="Zhong Y."/>
            <person name="Wu W."/>
            <person name="Sun C."/>
            <person name="Zou P."/>
            <person name="Liu Y."/>
            <person name="Dai S."/>
            <person name="Zhou R."/>
        </authorList>
    </citation>
    <scope>NUCLEOTIDE SEQUENCE [LARGE SCALE GENOMIC DNA]</scope>
</reference>
<dbReference type="Proteomes" id="UP001057402">
    <property type="component" value="Chromosome 3"/>
</dbReference>
<evidence type="ECO:0000313" key="2">
    <source>
        <dbReference type="Proteomes" id="UP001057402"/>
    </source>
</evidence>
<evidence type="ECO:0000313" key="1">
    <source>
        <dbReference type="EMBL" id="KAI4379881.1"/>
    </source>
</evidence>
<protein>
    <submittedName>
        <fullName evidence="1">Uncharacterized protein</fullName>
    </submittedName>
</protein>
<name>A0ACB9RPX7_9MYRT</name>
<gene>
    <name evidence="1" type="ORF">MLD38_006122</name>
</gene>
<proteinExistence type="predicted"/>
<dbReference type="EMBL" id="CM042882">
    <property type="protein sequence ID" value="KAI4379881.1"/>
    <property type="molecule type" value="Genomic_DNA"/>
</dbReference>
<comment type="caution">
    <text evidence="1">The sequence shown here is derived from an EMBL/GenBank/DDBJ whole genome shotgun (WGS) entry which is preliminary data.</text>
</comment>
<sequence>MPPSLARRRHPGRELRAEGHRRGRSLEGGLLDKDDDLMLFKEMQTRERDNFLLQSDDDFDYSLSTKLAHFSDPKLGVAIPGKGQNSELLVVKGEKNDYEWLLTPPDTPLFRSLDDEKLPVSVPRRGRPRSQPISVSRSSMMERSYRSSRGSASPSRSIKSPKSSSSISQSRGRPSSAHHASPTRSQRHTTHPNRVSPSNRASPSLSKPSTPGTRSSTPTSRRMSNSSGAALGSLVKGASPVKTSRGRSASPNIRPKEANIPGFSTDTPNLCTSVANRPASYVKGTSPASMHSWDSSSYVGRRSLSPTASKCITSYSQACDRVSSHSKGSVGSSCDDDVDTLQSAYVGSLDRSTLRKVGASPSKKPFSTSKKRVVSLTSAPKRSFDLALRQMDSRKSPTNMFRPLLSSIPGSTFYAGNPGSVQNSIISRNSRVMTNNNSSCGHGIGVSLDTEEREEHRGDLASETLEIYSCMEPEIFEFDDKDLESEHNMKNRLFDARADEFRDEPILENGRADDDATCYIHSHMLVEMTAMSEASCGAVEHREILNIDNLVACSICGREYDVSFYLESDGEICPECSREGQALDVAVSDSGHDLTEVVVARSGGISEGNVHLDQFKSLTASSDSQGYTRTYEQTIFPEESCKLQVASSLENYLMDACKNEMDEEQIPPTMSESEQLDAMSMKQMLPQLNEFARVDAVEATGISVSLTRSSSLKGPLVQGRTVLSAIPSDDLSYARDSTNSLWSSYGLESASGSSSVDLGHPHPRCLKSNMGSQKYDRRSQSMGSSFSGASENAQRCFGVLAVELGDFGNSVDNGDDNAIEGTVPSLEKVYHMESNLNNQMLAGNVTQSLVYTGRTRLDDDVVVHGGVRDSDMHDDASYQLGQIIEARNHLDCSLYDKGDTGLPDTERTAFVPEFNSSYPSHDVLEESTVMVETQAGSKARSVTLEEATDTILFCRSIVHDLSYKAATVAIEKEDVVALEGSHPTVTIMGKSTSDTKDPPHRGRIVSKHALKAQKPRCRQVKKERRPPTFNAENDENIDESLTHNIGQPLKLESKCNCTIM</sequence>